<dbReference type="RefSeq" id="WP_420162707.1">
    <property type="nucleotide sequence ID" value="NZ_JBDLNV010000001.1"/>
</dbReference>
<reference evidence="2 3" key="1">
    <citation type="submission" date="2023-11" db="EMBL/GenBank/DDBJ databases">
        <authorList>
            <person name="Val-Calvo J."/>
            <person name="Scortti M."/>
            <person name="Vazquez-Boland J."/>
        </authorList>
    </citation>
    <scope>NUCLEOTIDE SEQUENCE [LARGE SCALE GENOMIC DNA]</scope>
    <source>
        <strain evidence="2 3">PAM 2766</strain>
    </source>
</reference>
<protein>
    <submittedName>
        <fullName evidence="2">HNH endonuclease</fullName>
    </submittedName>
</protein>
<sequence>MPTVPFEGYRRRGTRALPGASTGSQPWRIDTIDCVSTFGDNLGPLAGTAHIAEAGERADVVARAVDAIAAGDLDDGRRVLRNEYPFVPVEKASRRYTERQCLRVFYRDGFLDRYSGAKLVHPGALRALSLIAPEEFPAHPNWLMSQSHFAFWELPPTTDHLIPVARGGVDDESNWVTTSMLRNSAKAHWMLDELGWTLSPPGDYAEWDGLSGWFVEYVGAQPELMADKYLARWFRATVDVRREY</sequence>
<dbReference type="GO" id="GO:0004519">
    <property type="term" value="F:endonuclease activity"/>
    <property type="evidence" value="ECO:0007669"/>
    <property type="project" value="UniProtKB-KW"/>
</dbReference>
<keyword evidence="2" id="KW-0255">Endonuclease</keyword>
<feature type="region of interest" description="Disordered" evidence="1">
    <location>
        <begin position="1"/>
        <end position="24"/>
    </location>
</feature>
<evidence type="ECO:0000313" key="2">
    <source>
        <dbReference type="EMBL" id="MFM1722124.1"/>
    </source>
</evidence>
<keyword evidence="2" id="KW-0540">Nuclease</keyword>
<gene>
    <name evidence="2" type="ORF">ABEU20_000672</name>
</gene>
<dbReference type="EMBL" id="JBDLNV010000001">
    <property type="protein sequence ID" value="MFM1722124.1"/>
    <property type="molecule type" value="Genomic_DNA"/>
</dbReference>
<accession>A0ABW9F9D6</accession>
<name>A0ABW9F9D6_9NOCA</name>
<dbReference type="Proteomes" id="UP001629745">
    <property type="component" value="Unassembled WGS sequence"/>
</dbReference>
<comment type="caution">
    <text evidence="2">The sequence shown here is derived from an EMBL/GenBank/DDBJ whole genome shotgun (WGS) entry which is preliminary data.</text>
</comment>
<proteinExistence type="predicted"/>
<organism evidence="2 3">
    <name type="scientific">Rhodococcus parequi</name>
    <dbReference type="NCBI Taxonomy" id="3137122"/>
    <lineage>
        <taxon>Bacteria</taxon>
        <taxon>Bacillati</taxon>
        <taxon>Actinomycetota</taxon>
        <taxon>Actinomycetes</taxon>
        <taxon>Mycobacteriales</taxon>
        <taxon>Nocardiaceae</taxon>
        <taxon>Rhodococcus</taxon>
    </lineage>
</organism>
<evidence type="ECO:0000313" key="3">
    <source>
        <dbReference type="Proteomes" id="UP001629745"/>
    </source>
</evidence>
<keyword evidence="2" id="KW-0378">Hydrolase</keyword>
<keyword evidence="3" id="KW-1185">Reference proteome</keyword>
<evidence type="ECO:0000256" key="1">
    <source>
        <dbReference type="SAM" id="MobiDB-lite"/>
    </source>
</evidence>